<dbReference type="InParanoid" id="A0A2I3G3Y4"/>
<dbReference type="EMBL" id="ADFV01005322">
    <property type="status" value="NOT_ANNOTATED_CDS"/>
    <property type="molecule type" value="Genomic_DNA"/>
</dbReference>
<keyword evidence="2" id="KW-1185">Reference proteome</keyword>
<dbReference type="OMA" id="NMSACEV"/>
<protein>
    <submittedName>
        <fullName evidence="1">Uncharacterized protein</fullName>
    </submittedName>
</protein>
<dbReference type="GeneTree" id="ENSGT00940000165205"/>
<sequence>MMPTPVILLEEGTDSPQGIPQLVSNISGRRTTLGSHGTDKLIMDGRVSEAGETLCGGSFAPKDHHSSFTHSHPIGS</sequence>
<name>A0A2I3G3Y4_NOMLE</name>
<dbReference type="Proteomes" id="UP000001073">
    <property type="component" value="Chromosome 2"/>
</dbReference>
<dbReference type="AlphaFoldDB" id="A0A2I3G3Y4"/>
<reference evidence="1" key="2">
    <citation type="submission" date="2025-08" db="UniProtKB">
        <authorList>
            <consortium name="Ensembl"/>
        </authorList>
    </citation>
    <scope>IDENTIFICATION</scope>
</reference>
<proteinExistence type="predicted"/>
<evidence type="ECO:0000313" key="1">
    <source>
        <dbReference type="Ensembl" id="ENSNLEP00000026859.1"/>
    </source>
</evidence>
<reference evidence="1" key="3">
    <citation type="submission" date="2025-09" db="UniProtKB">
        <authorList>
            <consortium name="Ensembl"/>
        </authorList>
    </citation>
    <scope>IDENTIFICATION</scope>
</reference>
<dbReference type="Ensembl" id="ENSNLET00000053097.1">
    <property type="protein sequence ID" value="ENSNLEP00000026859.1"/>
    <property type="gene ID" value="ENSNLEG00000033731.1"/>
</dbReference>
<organism evidence="1 2">
    <name type="scientific">Nomascus leucogenys</name>
    <name type="common">Northern white-cheeked gibbon</name>
    <name type="synonym">Hylobates leucogenys</name>
    <dbReference type="NCBI Taxonomy" id="61853"/>
    <lineage>
        <taxon>Eukaryota</taxon>
        <taxon>Metazoa</taxon>
        <taxon>Chordata</taxon>
        <taxon>Craniata</taxon>
        <taxon>Vertebrata</taxon>
        <taxon>Euteleostomi</taxon>
        <taxon>Mammalia</taxon>
        <taxon>Eutheria</taxon>
        <taxon>Euarchontoglires</taxon>
        <taxon>Primates</taxon>
        <taxon>Haplorrhini</taxon>
        <taxon>Catarrhini</taxon>
        <taxon>Hylobatidae</taxon>
        <taxon>Nomascus</taxon>
    </lineage>
</organism>
<accession>A0A2I3G3Y4</accession>
<reference evidence="1 2" key="1">
    <citation type="submission" date="2012-10" db="EMBL/GenBank/DDBJ databases">
        <authorList>
            <consortium name="Gibbon Genome Sequencing Consortium"/>
        </authorList>
    </citation>
    <scope>NUCLEOTIDE SEQUENCE [LARGE SCALE GENOMIC DNA]</scope>
</reference>
<evidence type="ECO:0000313" key="2">
    <source>
        <dbReference type="Proteomes" id="UP000001073"/>
    </source>
</evidence>
<dbReference type="STRING" id="61853.ENSNLEP00000026859"/>